<sequence>MCKLPFLFLLYRNCNCIKIGIMRTNIRRLNQVGICNVGRWNPQPFRNEWNRDAIWQDHSGGVDGLHTDGVWFQEGGTSRTVKADIFIVRNGCPRHSFERAYNDWIGRKVDPDSPVIGPEELKLHYGGILKLIKETNIFDYGDGTRFWKDDDEVGPSGMDFRDCTATELIAHFDENRKSLVSSNGQRGQTVLISEGSFEIGRWRVPHGVCFLT</sequence>
<evidence type="ECO:0000313" key="1">
    <source>
        <dbReference type="EMBL" id="KAF2663776.1"/>
    </source>
</evidence>
<protein>
    <submittedName>
        <fullName evidence="1">Uncharacterized protein</fullName>
    </submittedName>
</protein>
<organism evidence="1 2">
    <name type="scientific">Microthyrium microscopicum</name>
    <dbReference type="NCBI Taxonomy" id="703497"/>
    <lineage>
        <taxon>Eukaryota</taxon>
        <taxon>Fungi</taxon>
        <taxon>Dikarya</taxon>
        <taxon>Ascomycota</taxon>
        <taxon>Pezizomycotina</taxon>
        <taxon>Dothideomycetes</taxon>
        <taxon>Dothideomycetes incertae sedis</taxon>
        <taxon>Microthyriales</taxon>
        <taxon>Microthyriaceae</taxon>
        <taxon>Microthyrium</taxon>
    </lineage>
</organism>
<gene>
    <name evidence="1" type="ORF">BT63DRAFT_418676</name>
</gene>
<reference evidence="1" key="1">
    <citation type="journal article" date="2020" name="Stud. Mycol.">
        <title>101 Dothideomycetes genomes: a test case for predicting lifestyles and emergence of pathogens.</title>
        <authorList>
            <person name="Haridas S."/>
            <person name="Albert R."/>
            <person name="Binder M."/>
            <person name="Bloem J."/>
            <person name="Labutti K."/>
            <person name="Salamov A."/>
            <person name="Andreopoulos B."/>
            <person name="Baker S."/>
            <person name="Barry K."/>
            <person name="Bills G."/>
            <person name="Bluhm B."/>
            <person name="Cannon C."/>
            <person name="Castanera R."/>
            <person name="Culley D."/>
            <person name="Daum C."/>
            <person name="Ezra D."/>
            <person name="Gonzalez J."/>
            <person name="Henrissat B."/>
            <person name="Kuo A."/>
            <person name="Liang C."/>
            <person name="Lipzen A."/>
            <person name="Lutzoni F."/>
            <person name="Magnuson J."/>
            <person name="Mondo S."/>
            <person name="Nolan M."/>
            <person name="Ohm R."/>
            <person name="Pangilinan J."/>
            <person name="Park H.-J."/>
            <person name="Ramirez L."/>
            <person name="Alfaro M."/>
            <person name="Sun H."/>
            <person name="Tritt A."/>
            <person name="Yoshinaga Y."/>
            <person name="Zwiers L.-H."/>
            <person name="Turgeon B."/>
            <person name="Goodwin S."/>
            <person name="Spatafora J."/>
            <person name="Crous P."/>
            <person name="Grigoriev I."/>
        </authorList>
    </citation>
    <scope>NUCLEOTIDE SEQUENCE</scope>
    <source>
        <strain evidence="1">CBS 115976</strain>
    </source>
</reference>
<dbReference type="AlphaFoldDB" id="A0A6A6TWC7"/>
<evidence type="ECO:0000313" key="2">
    <source>
        <dbReference type="Proteomes" id="UP000799302"/>
    </source>
</evidence>
<proteinExistence type="predicted"/>
<keyword evidence="2" id="KW-1185">Reference proteome</keyword>
<name>A0A6A6TWC7_9PEZI</name>
<accession>A0A6A6TWC7</accession>
<dbReference type="Proteomes" id="UP000799302">
    <property type="component" value="Unassembled WGS sequence"/>
</dbReference>
<dbReference type="EMBL" id="MU004244">
    <property type="protein sequence ID" value="KAF2663776.1"/>
    <property type="molecule type" value="Genomic_DNA"/>
</dbReference>